<dbReference type="GO" id="GO:0003676">
    <property type="term" value="F:nucleic acid binding"/>
    <property type="evidence" value="ECO:0007669"/>
    <property type="project" value="InterPro"/>
</dbReference>
<dbReference type="AlphaFoldDB" id="A0A2S2QDD5"/>
<feature type="domain" description="DDE-1" evidence="1">
    <location>
        <begin position="157"/>
        <end position="234"/>
    </location>
</feature>
<evidence type="ECO:0000259" key="1">
    <source>
        <dbReference type="Pfam" id="PF03184"/>
    </source>
</evidence>
<reference evidence="2" key="1">
    <citation type="submission" date="2018-04" db="EMBL/GenBank/DDBJ databases">
        <title>Transcriptome assembly of Sipha flava.</title>
        <authorList>
            <person name="Scully E.D."/>
            <person name="Geib S.M."/>
            <person name="Palmer N.A."/>
            <person name="Koch K."/>
            <person name="Bradshaw J."/>
            <person name="Heng-Moss T."/>
            <person name="Sarath G."/>
        </authorList>
    </citation>
    <scope>NUCLEOTIDE SEQUENCE</scope>
</reference>
<dbReference type="InterPro" id="IPR004875">
    <property type="entry name" value="DDE_SF_endonuclease_dom"/>
</dbReference>
<dbReference type="EMBL" id="GGMS01006544">
    <property type="protein sequence ID" value="MBY75747.1"/>
    <property type="molecule type" value="Transcribed_RNA"/>
</dbReference>
<name>A0A2S2QDD5_9HEMI</name>
<protein>
    <recommendedName>
        <fullName evidence="1">DDE-1 domain-containing protein</fullName>
    </recommendedName>
</protein>
<sequence length="241" mass="28060">MKPKGGQTILSKNVERLIVECFITCSLWGYPLTTFDLRFIVESYLDTKGTNIKKFKYNMPGIDFAMCFLRRRRDMLLQRLCQNIKHSHTQVSKEDINEYFNNLEHSLTNIPPCNILNYNETNLSDDPGRIKVISKCSRKYLKRVINHSKSCTSEMFSCTGNGELLLLYIVYKALHMYTPWIIGDPKNSKFNRSKSGWFDSNYFEDWLLKTVIPYFKNKPDKKILIGDNLSSHLTILGIKAC</sequence>
<accession>A0A2S2QDD5</accession>
<dbReference type="OrthoDB" id="6622415at2759"/>
<dbReference type="Pfam" id="PF03184">
    <property type="entry name" value="DDE_1"/>
    <property type="match status" value="1"/>
</dbReference>
<proteinExistence type="predicted"/>
<gene>
    <name evidence="2" type="ORF">g.64028</name>
</gene>
<evidence type="ECO:0000313" key="2">
    <source>
        <dbReference type="EMBL" id="MBY75747.1"/>
    </source>
</evidence>
<organism evidence="2">
    <name type="scientific">Sipha flava</name>
    <name type="common">yellow sugarcane aphid</name>
    <dbReference type="NCBI Taxonomy" id="143950"/>
    <lineage>
        <taxon>Eukaryota</taxon>
        <taxon>Metazoa</taxon>
        <taxon>Ecdysozoa</taxon>
        <taxon>Arthropoda</taxon>
        <taxon>Hexapoda</taxon>
        <taxon>Insecta</taxon>
        <taxon>Pterygota</taxon>
        <taxon>Neoptera</taxon>
        <taxon>Paraneoptera</taxon>
        <taxon>Hemiptera</taxon>
        <taxon>Sternorrhyncha</taxon>
        <taxon>Aphidomorpha</taxon>
        <taxon>Aphidoidea</taxon>
        <taxon>Aphididae</taxon>
        <taxon>Sipha</taxon>
    </lineage>
</organism>